<name>A0ABU3VJK4_9RHOB</name>
<evidence type="ECO:0000313" key="2">
    <source>
        <dbReference type="Proteomes" id="UP001255416"/>
    </source>
</evidence>
<sequence length="183" mass="21172">MSRVKRLVKSYAQFISIPWRDDAAAAQRVVFCVYHETEERALRTKIDEFELASRQAGHDWHLYDLTNTFAEWLASQRYAKSYFEKPSLLATIYPRYLEHLALDFERRISEIESPDNSVIAISGVGSLFGFLKVKDVVDRLAPMVSGRLVIFFPGSYEDNNYRLLDGYDGWNYLAVPITADKIF</sequence>
<evidence type="ECO:0000313" key="1">
    <source>
        <dbReference type="EMBL" id="MDU9006372.1"/>
    </source>
</evidence>
<proteinExistence type="predicted"/>
<dbReference type="Pfam" id="PF08747">
    <property type="entry name" value="BrxB"/>
    <property type="match status" value="1"/>
</dbReference>
<reference evidence="2" key="1">
    <citation type="submission" date="2023-05" db="EMBL/GenBank/DDBJ databases">
        <title>Sedimentitalea sp. nov. JM2-8.</title>
        <authorList>
            <person name="Huang J."/>
        </authorList>
    </citation>
    <scope>NUCLEOTIDE SEQUENCE [LARGE SCALE GENOMIC DNA]</scope>
    <source>
        <strain evidence="2">KHS03</strain>
    </source>
</reference>
<keyword evidence="2" id="KW-1185">Reference proteome</keyword>
<protein>
    <submittedName>
        <fullName evidence="1">DUF1788 domain-containing protein</fullName>
    </submittedName>
</protein>
<dbReference type="RefSeq" id="WP_316781354.1">
    <property type="nucleotide sequence ID" value="NZ_JASMWN010000023.1"/>
</dbReference>
<comment type="caution">
    <text evidence="1">The sequence shown here is derived from an EMBL/GenBank/DDBJ whole genome shotgun (WGS) entry which is preliminary data.</text>
</comment>
<gene>
    <name evidence="1" type="ORF">QO231_21295</name>
</gene>
<organism evidence="1 2">
    <name type="scientific">Sedimentitalea todarodis</name>
    <dbReference type="NCBI Taxonomy" id="1631240"/>
    <lineage>
        <taxon>Bacteria</taxon>
        <taxon>Pseudomonadati</taxon>
        <taxon>Pseudomonadota</taxon>
        <taxon>Alphaproteobacteria</taxon>
        <taxon>Rhodobacterales</taxon>
        <taxon>Paracoccaceae</taxon>
        <taxon>Sedimentitalea</taxon>
    </lineage>
</organism>
<accession>A0ABU3VJK4</accession>
<dbReference type="EMBL" id="JASMWN010000023">
    <property type="protein sequence ID" value="MDU9006372.1"/>
    <property type="molecule type" value="Genomic_DNA"/>
</dbReference>
<dbReference type="Proteomes" id="UP001255416">
    <property type="component" value="Unassembled WGS sequence"/>
</dbReference>
<dbReference type="InterPro" id="IPR014858">
    <property type="entry name" value="BrxB"/>
</dbReference>